<keyword evidence="1" id="KW-0732">Signal</keyword>
<comment type="caution">
    <text evidence="2">The sequence shown here is derived from an EMBL/GenBank/DDBJ whole genome shotgun (WGS) entry which is preliminary data.</text>
</comment>
<gene>
    <name evidence="2" type="ORF">IAC32_00970</name>
</gene>
<accession>A0A9D9EGV3</accession>
<organism evidence="2 3">
    <name type="scientific">Candidatus Enterocola intestinipullorum</name>
    <dbReference type="NCBI Taxonomy" id="2840783"/>
    <lineage>
        <taxon>Bacteria</taxon>
        <taxon>Pseudomonadati</taxon>
        <taxon>Bacteroidota</taxon>
        <taxon>Bacteroidia</taxon>
        <taxon>Bacteroidales</taxon>
        <taxon>Candidatus Enterocola</taxon>
    </lineage>
</organism>
<evidence type="ECO:0000256" key="1">
    <source>
        <dbReference type="SAM" id="SignalP"/>
    </source>
</evidence>
<evidence type="ECO:0000313" key="2">
    <source>
        <dbReference type="EMBL" id="MBO8446306.1"/>
    </source>
</evidence>
<reference evidence="2" key="1">
    <citation type="submission" date="2020-10" db="EMBL/GenBank/DDBJ databases">
        <authorList>
            <person name="Gilroy R."/>
        </authorList>
    </citation>
    <scope>NUCLEOTIDE SEQUENCE</scope>
    <source>
        <strain evidence="2">D3-1215</strain>
    </source>
</reference>
<reference evidence="2" key="2">
    <citation type="journal article" date="2021" name="PeerJ">
        <title>Extensive microbial diversity within the chicken gut microbiome revealed by metagenomics and culture.</title>
        <authorList>
            <person name="Gilroy R."/>
            <person name="Ravi A."/>
            <person name="Getino M."/>
            <person name="Pursley I."/>
            <person name="Horton D.L."/>
            <person name="Alikhan N.F."/>
            <person name="Baker D."/>
            <person name="Gharbi K."/>
            <person name="Hall N."/>
            <person name="Watson M."/>
            <person name="Adriaenssens E.M."/>
            <person name="Foster-Nyarko E."/>
            <person name="Jarju S."/>
            <person name="Secka A."/>
            <person name="Antonio M."/>
            <person name="Oren A."/>
            <person name="Chaudhuri R.R."/>
            <person name="La Ragione R."/>
            <person name="Hildebrand F."/>
            <person name="Pallen M.J."/>
        </authorList>
    </citation>
    <scope>NUCLEOTIDE SEQUENCE</scope>
    <source>
        <strain evidence="2">D3-1215</strain>
    </source>
</reference>
<feature type="chain" id="PRO_5038626752" evidence="1">
    <location>
        <begin position="21"/>
        <end position="201"/>
    </location>
</feature>
<feature type="signal peptide" evidence="1">
    <location>
        <begin position="1"/>
        <end position="20"/>
    </location>
</feature>
<sequence length="201" mass="22776">MKKRFFIACACMLSAALSMAQDADSLQVKQVHHLDFFGIPMELPLQQFSDSLVAKGMERDTVKNGIAIFENFSYAGHDSCRVQLEVNGDVVHSASILLPVAGSWEALEQDYGKIKQDLTATFGRPESVQEMFFATPDTVNLQDNAAKFSEVLAGRSKYHTLFLTDEGRIFVTILKYREKGENLCRVIVKYMDYENFKKQKR</sequence>
<protein>
    <submittedName>
        <fullName evidence="2">Uncharacterized protein</fullName>
    </submittedName>
</protein>
<dbReference type="AlphaFoldDB" id="A0A9D9EGV3"/>
<dbReference type="Proteomes" id="UP000823637">
    <property type="component" value="Unassembled WGS sequence"/>
</dbReference>
<evidence type="ECO:0000313" key="3">
    <source>
        <dbReference type="Proteomes" id="UP000823637"/>
    </source>
</evidence>
<dbReference type="EMBL" id="JADIMR010000012">
    <property type="protein sequence ID" value="MBO8446306.1"/>
    <property type="molecule type" value="Genomic_DNA"/>
</dbReference>
<name>A0A9D9EGV3_9BACT</name>
<proteinExistence type="predicted"/>